<dbReference type="AlphaFoldDB" id="A0A0N0DS45"/>
<feature type="region of interest" description="Disordered" evidence="1">
    <location>
        <begin position="605"/>
        <end position="647"/>
    </location>
</feature>
<dbReference type="PROSITE" id="PS51257">
    <property type="entry name" value="PROKAR_LIPOPROTEIN"/>
    <property type="match status" value="1"/>
</dbReference>
<dbReference type="VEuPathDB" id="TriTrypDB:LpyrH10_24_0030"/>
<evidence type="ECO:0000313" key="3">
    <source>
        <dbReference type="EMBL" id="KPA75441.1"/>
    </source>
</evidence>
<organism evidence="3 4">
    <name type="scientific">Leptomonas pyrrhocoris</name>
    <name type="common">Firebug parasite</name>
    <dbReference type="NCBI Taxonomy" id="157538"/>
    <lineage>
        <taxon>Eukaryota</taxon>
        <taxon>Discoba</taxon>
        <taxon>Euglenozoa</taxon>
        <taxon>Kinetoplastea</taxon>
        <taxon>Metakinetoplastina</taxon>
        <taxon>Trypanosomatida</taxon>
        <taxon>Trypanosomatidae</taxon>
        <taxon>Leishmaniinae</taxon>
        <taxon>Leptomonas</taxon>
    </lineage>
</organism>
<dbReference type="InterPro" id="IPR052798">
    <property type="entry name" value="Giardia_VSA"/>
</dbReference>
<dbReference type="RefSeq" id="XP_015653880.1">
    <property type="nucleotide sequence ID" value="XM_015807341.1"/>
</dbReference>
<comment type="caution">
    <text evidence="3">The sequence shown here is derived from an EMBL/GenBank/DDBJ whole genome shotgun (WGS) entry which is preliminary data.</text>
</comment>
<evidence type="ECO:0000256" key="1">
    <source>
        <dbReference type="SAM" id="MobiDB-lite"/>
    </source>
</evidence>
<dbReference type="OrthoDB" id="300641at2759"/>
<dbReference type="PANTHER" id="PTHR23275">
    <property type="entry name" value="CABRIOLET.-RELATED"/>
    <property type="match status" value="1"/>
</dbReference>
<dbReference type="GeneID" id="26908647"/>
<dbReference type="OMA" id="CFNETAC"/>
<keyword evidence="2" id="KW-0732">Signal</keyword>
<reference evidence="3 4" key="1">
    <citation type="submission" date="2015-07" db="EMBL/GenBank/DDBJ databases">
        <title>High-quality genome of monoxenous trypanosomatid Leptomonas pyrrhocoris.</title>
        <authorList>
            <person name="Flegontov P."/>
            <person name="Butenko A."/>
            <person name="Firsov S."/>
            <person name="Vlcek C."/>
            <person name="Logacheva M.D."/>
            <person name="Field M."/>
            <person name="Filatov D."/>
            <person name="Flegontova O."/>
            <person name="Gerasimov E."/>
            <person name="Jackson A.P."/>
            <person name="Kelly S."/>
            <person name="Opperdoes F."/>
            <person name="O'Reilly A."/>
            <person name="Votypka J."/>
            <person name="Yurchenko V."/>
            <person name="Lukes J."/>
        </authorList>
    </citation>
    <scope>NUCLEOTIDE SEQUENCE [LARGE SCALE GENOMIC DNA]</scope>
    <source>
        <strain evidence="3">H10</strain>
    </source>
</reference>
<protein>
    <submittedName>
        <fullName evidence="3">Surface antigen-like protein</fullName>
    </submittedName>
</protein>
<dbReference type="Proteomes" id="UP000037923">
    <property type="component" value="Unassembled WGS sequence"/>
</dbReference>
<feature type="chain" id="PRO_5005846989" evidence="2">
    <location>
        <begin position="20"/>
        <end position="694"/>
    </location>
</feature>
<sequence>MLMFVRVLTALAVVAACVALPAFAVVESSVNAALAGVINARLSNDADNPYPDVGNIGEQHGSLYIEPTLTDGTFTIQGAAVSYSDLGLETGLIHLDSLTVSNGNVVINGYYPVVTLIQFSAMNGMAAANTPMITLVNAFSSDRLTIEVVDSSVAWSAAETTANTQVLFLMPQTLAGAAGVFALGVKLARASAVVGVVDSSDHASMLVVNNSVVAVDYAECDGCANGIIYIPSSAIVVQSNSLLRVSHIALTATPAPAVAVINAASGGISVTSDSLIVVENITSRTSSIFGGNMNSANVGAGGVALRYLDVKDVGATLGAGVSYTDVTVQSGSSELDGATHVENACPSACLNHFSLVNAPLSCNCTCGALPTTSPSSANATMSYRNFCTLMVDPLSTYYPKGCTDGCIWCHNETACNTCSAGWTLNSTTATCTQTAAPCPANCATCNAAGVCTACNEGYAISTSGACVRCTTAGCKQCSTNNPNVCTLCQDNSAPINNVCASNCTVPYCVSCPVAPDTCARCADNYGLVNGTCSPVECRVADCVECITGDPTKCARCAPPKIVDTVTFQCITSGSCSVSHCKTCSPVSASVCDTCDAGYTLSADKTTARRTSPPPRRQQRRAACRTASRASPATPTPASTAGVATTRPTASACPPAAATWATAHSACCATAPSAPRAATATSSAPPTPASRSTST</sequence>
<gene>
    <name evidence="3" type="ORF">ABB37_08363</name>
</gene>
<feature type="region of interest" description="Disordered" evidence="1">
    <location>
        <begin position="673"/>
        <end position="694"/>
    </location>
</feature>
<dbReference type="PANTHER" id="PTHR23275:SF100">
    <property type="entry name" value="EGF-LIKE DOMAIN-CONTAINING PROTEIN"/>
    <property type="match status" value="1"/>
</dbReference>
<dbReference type="EMBL" id="LGTL01000024">
    <property type="protein sequence ID" value="KPA75441.1"/>
    <property type="molecule type" value="Genomic_DNA"/>
</dbReference>
<feature type="signal peptide" evidence="2">
    <location>
        <begin position="1"/>
        <end position="19"/>
    </location>
</feature>
<evidence type="ECO:0000313" key="4">
    <source>
        <dbReference type="Proteomes" id="UP000037923"/>
    </source>
</evidence>
<accession>A0A0N0DS45</accession>
<proteinExistence type="predicted"/>
<name>A0A0N0DS45_LEPPY</name>
<dbReference type="InterPro" id="IPR009030">
    <property type="entry name" value="Growth_fac_rcpt_cys_sf"/>
</dbReference>
<dbReference type="SUPFAM" id="SSF57184">
    <property type="entry name" value="Growth factor receptor domain"/>
    <property type="match status" value="1"/>
</dbReference>
<feature type="compositionally biased region" description="Low complexity" evidence="1">
    <location>
        <begin position="623"/>
        <end position="647"/>
    </location>
</feature>
<keyword evidence="4" id="KW-1185">Reference proteome</keyword>
<evidence type="ECO:0000256" key="2">
    <source>
        <dbReference type="SAM" id="SignalP"/>
    </source>
</evidence>